<dbReference type="SUPFAM" id="SSF56601">
    <property type="entry name" value="beta-lactamase/transpeptidase-like"/>
    <property type="match status" value="1"/>
</dbReference>
<reference evidence="4" key="1">
    <citation type="submission" date="2021-03" db="EMBL/GenBank/DDBJ databases">
        <authorList>
            <person name="Tagirdzhanova G."/>
        </authorList>
    </citation>
    <scope>NUCLEOTIDE SEQUENCE</scope>
</reference>
<feature type="domain" description="Beta-lactamase-related" evidence="2">
    <location>
        <begin position="22"/>
        <end position="387"/>
    </location>
</feature>
<name>A0A8H3FX89_9LECA</name>
<keyword evidence="5" id="KW-1185">Reference proteome</keyword>
<dbReference type="EMBL" id="CAJPDT010000065">
    <property type="protein sequence ID" value="CAF9932386.1"/>
    <property type="molecule type" value="Genomic_DNA"/>
</dbReference>
<proteinExistence type="inferred from homology"/>
<evidence type="ECO:0000259" key="3">
    <source>
        <dbReference type="Pfam" id="PF11954"/>
    </source>
</evidence>
<dbReference type="AlphaFoldDB" id="A0A8H3FX89"/>
<dbReference type="InterPro" id="IPR050491">
    <property type="entry name" value="AmpC-like"/>
</dbReference>
<evidence type="ECO:0000259" key="2">
    <source>
        <dbReference type="Pfam" id="PF00144"/>
    </source>
</evidence>
<dbReference type="PANTHER" id="PTHR46825">
    <property type="entry name" value="D-ALANYL-D-ALANINE-CARBOXYPEPTIDASE/ENDOPEPTIDASE AMPH"/>
    <property type="match status" value="1"/>
</dbReference>
<feature type="domain" description="Peptidase S12 Pab87-related C-terminal" evidence="3">
    <location>
        <begin position="436"/>
        <end position="523"/>
    </location>
</feature>
<sequence>MANVREMHPLVRRLSDLAPTIENIRKISGTAGVSIGVLHQQEVVFSSGFGYSDIQAREKPDGDTLYYIASLTQSITASGIALLVEDGKLQWDDAISDFLPRFQHQSPLLRYHTTIRDILSHRTGLEQKVNLWMGEHSWPQATRSKFTKTAAYLEPVHQHRSEYLDNPWTYGLTAQIVERISRQDFSDFIEQRVWKPLKMERTALARSRPFPADVENFAEAYMFNGDRPYRVHKPPVEVSVEHEATAGVKSSVNDLLRYYATLLSAAEEGIHSSESHEQRSPLKQSRELFIPRAPMKGLLPSFGKTEYTSGWAQAMLPSALGALSGNAELVESMPCIGEGLANAPLVFYQSGSLVGYQSSAILIPNTNSAIVVLSNTLANQHAADWIAQAILETLLDVPQPSDLVGLAREAAAENAKLLFYVHQVLVAKRISGTTCRGLENYVGIYQNAVKTFTIEISAGYAGLCLSFNGSHENYELKHYNFDTFSFEMNYQDFLKKEMRPVTYWKYFLLEFHKGAEGAAGTIGTIVWRPDRMVEKGEAFVKATVAEEVTEASEGG</sequence>
<dbReference type="Gene3D" id="2.40.128.600">
    <property type="match status" value="1"/>
</dbReference>
<comment type="similarity">
    <text evidence="1">Belongs to the peptidase S12 family.</text>
</comment>
<evidence type="ECO:0008006" key="6">
    <source>
        <dbReference type="Google" id="ProtNLM"/>
    </source>
</evidence>
<dbReference type="OrthoDB" id="5946976at2759"/>
<protein>
    <recommendedName>
        <fullName evidence="6">Beta-lactamase/transpeptidase-like protein</fullName>
    </recommendedName>
</protein>
<dbReference type="Gene3D" id="3.40.710.10">
    <property type="entry name" value="DD-peptidase/beta-lactamase superfamily"/>
    <property type="match status" value="1"/>
</dbReference>
<dbReference type="InterPro" id="IPR021860">
    <property type="entry name" value="Peptidase_S12_Pab87-rel_C"/>
</dbReference>
<dbReference type="Pfam" id="PF11954">
    <property type="entry name" value="DUF3471"/>
    <property type="match status" value="1"/>
</dbReference>
<dbReference type="PANTHER" id="PTHR46825:SF14">
    <property type="entry name" value="BETA-LACTAMASE-RELATED DOMAIN-CONTAINING PROTEIN"/>
    <property type="match status" value="1"/>
</dbReference>
<gene>
    <name evidence="4" type="ORF">IMSHALPRED_008878</name>
</gene>
<dbReference type="InterPro" id="IPR001466">
    <property type="entry name" value="Beta-lactam-related"/>
</dbReference>
<accession>A0A8H3FX89</accession>
<evidence type="ECO:0000256" key="1">
    <source>
        <dbReference type="ARBA" id="ARBA00038215"/>
    </source>
</evidence>
<evidence type="ECO:0000313" key="4">
    <source>
        <dbReference type="EMBL" id="CAF9932386.1"/>
    </source>
</evidence>
<organism evidence="4 5">
    <name type="scientific">Imshaugia aleurites</name>
    <dbReference type="NCBI Taxonomy" id="172621"/>
    <lineage>
        <taxon>Eukaryota</taxon>
        <taxon>Fungi</taxon>
        <taxon>Dikarya</taxon>
        <taxon>Ascomycota</taxon>
        <taxon>Pezizomycotina</taxon>
        <taxon>Lecanoromycetes</taxon>
        <taxon>OSLEUM clade</taxon>
        <taxon>Lecanoromycetidae</taxon>
        <taxon>Lecanorales</taxon>
        <taxon>Lecanorineae</taxon>
        <taxon>Parmeliaceae</taxon>
        <taxon>Imshaugia</taxon>
    </lineage>
</organism>
<evidence type="ECO:0000313" key="5">
    <source>
        <dbReference type="Proteomes" id="UP000664534"/>
    </source>
</evidence>
<dbReference type="Pfam" id="PF00144">
    <property type="entry name" value="Beta-lactamase"/>
    <property type="match status" value="1"/>
</dbReference>
<dbReference type="Proteomes" id="UP000664534">
    <property type="component" value="Unassembled WGS sequence"/>
</dbReference>
<comment type="caution">
    <text evidence="4">The sequence shown here is derived from an EMBL/GenBank/DDBJ whole genome shotgun (WGS) entry which is preliminary data.</text>
</comment>
<dbReference type="InterPro" id="IPR012338">
    <property type="entry name" value="Beta-lactam/transpept-like"/>
</dbReference>